<dbReference type="GO" id="GO:0016020">
    <property type="term" value="C:membrane"/>
    <property type="evidence" value="ECO:0007669"/>
    <property type="project" value="UniProtKB-SubCell"/>
</dbReference>
<protein>
    <submittedName>
        <fullName evidence="7">UbiA family prenyltransferase</fullName>
    </submittedName>
</protein>
<dbReference type="InterPro" id="IPR044878">
    <property type="entry name" value="UbiA_sf"/>
</dbReference>
<keyword evidence="4 6" id="KW-1133">Transmembrane helix</keyword>
<evidence type="ECO:0000256" key="6">
    <source>
        <dbReference type="SAM" id="Phobius"/>
    </source>
</evidence>
<dbReference type="AlphaFoldDB" id="A0A7K3WSB8"/>
<evidence type="ECO:0000256" key="2">
    <source>
        <dbReference type="ARBA" id="ARBA00022475"/>
    </source>
</evidence>
<keyword evidence="3 6" id="KW-0812">Transmembrane</keyword>
<feature type="transmembrane region" description="Helical" evidence="6">
    <location>
        <begin position="118"/>
        <end position="137"/>
    </location>
</feature>
<keyword evidence="5 6" id="KW-0472">Membrane</keyword>
<comment type="subcellular location">
    <subcellularLocation>
        <location evidence="1">Membrane</location>
        <topology evidence="1">Multi-pass membrane protein</topology>
    </subcellularLocation>
</comment>
<gene>
    <name evidence="7" type="primary">ubiA</name>
    <name evidence="7" type="ORF">G3O08_10665</name>
</gene>
<feature type="transmembrane region" description="Helical" evidence="6">
    <location>
        <begin position="49"/>
        <end position="70"/>
    </location>
</feature>
<dbReference type="Proteomes" id="UP000486602">
    <property type="component" value="Unassembled WGS sequence"/>
</dbReference>
<feature type="transmembrane region" description="Helical" evidence="6">
    <location>
        <begin position="246"/>
        <end position="266"/>
    </location>
</feature>
<evidence type="ECO:0000313" key="7">
    <source>
        <dbReference type="EMBL" id="NEN23961.1"/>
    </source>
</evidence>
<evidence type="ECO:0000256" key="1">
    <source>
        <dbReference type="ARBA" id="ARBA00004141"/>
    </source>
</evidence>
<proteinExistence type="predicted"/>
<accession>A0A7K3WSB8</accession>
<reference evidence="7 8" key="1">
    <citation type="submission" date="2020-02" db="EMBL/GenBank/DDBJ databases">
        <title>Out from the shadows clarifying the taxonomy of the family Cryomorphaceae and related taxa by utilizing the GTDB taxonomic framework.</title>
        <authorList>
            <person name="Bowman J.P."/>
        </authorList>
    </citation>
    <scope>NUCLEOTIDE SEQUENCE [LARGE SCALE GENOMIC DNA]</scope>
    <source>
        <strain evidence="7 8">QSSC 1-22</strain>
    </source>
</reference>
<evidence type="ECO:0000256" key="4">
    <source>
        <dbReference type="ARBA" id="ARBA00022989"/>
    </source>
</evidence>
<feature type="transmembrane region" description="Helical" evidence="6">
    <location>
        <begin position="91"/>
        <end position="112"/>
    </location>
</feature>
<dbReference type="InterPro" id="IPR000537">
    <property type="entry name" value="UbiA_prenyltransferase"/>
</dbReference>
<name>A0A7K3WSB8_9FLAO</name>
<feature type="transmembrane region" description="Helical" evidence="6">
    <location>
        <begin position="144"/>
        <end position="164"/>
    </location>
</feature>
<keyword evidence="8" id="KW-1185">Reference proteome</keyword>
<organism evidence="7 8">
    <name type="scientific">Cryomorpha ignava</name>
    <dbReference type="NCBI Taxonomy" id="101383"/>
    <lineage>
        <taxon>Bacteria</taxon>
        <taxon>Pseudomonadati</taxon>
        <taxon>Bacteroidota</taxon>
        <taxon>Flavobacteriia</taxon>
        <taxon>Flavobacteriales</taxon>
        <taxon>Cryomorphaceae</taxon>
        <taxon>Cryomorpha</taxon>
    </lineage>
</organism>
<keyword evidence="2" id="KW-1003">Cell membrane</keyword>
<evidence type="ECO:0000313" key="8">
    <source>
        <dbReference type="Proteomes" id="UP000486602"/>
    </source>
</evidence>
<feature type="transmembrane region" description="Helical" evidence="6">
    <location>
        <begin position="272"/>
        <end position="291"/>
    </location>
</feature>
<feature type="transmembrane region" description="Helical" evidence="6">
    <location>
        <begin position="196"/>
        <end position="214"/>
    </location>
</feature>
<dbReference type="Gene3D" id="1.20.120.1780">
    <property type="entry name" value="UbiA prenyltransferase"/>
    <property type="match status" value="1"/>
</dbReference>
<evidence type="ECO:0000256" key="5">
    <source>
        <dbReference type="ARBA" id="ARBA00023136"/>
    </source>
</evidence>
<dbReference type="InterPro" id="IPR050475">
    <property type="entry name" value="Prenyltransferase_related"/>
</dbReference>
<dbReference type="GO" id="GO:0016765">
    <property type="term" value="F:transferase activity, transferring alkyl or aryl (other than methyl) groups"/>
    <property type="evidence" value="ECO:0007669"/>
    <property type="project" value="InterPro"/>
</dbReference>
<dbReference type="Pfam" id="PF01040">
    <property type="entry name" value="UbiA"/>
    <property type="match status" value="1"/>
</dbReference>
<dbReference type="PANTHER" id="PTHR42723:SF1">
    <property type="entry name" value="CHLOROPHYLL SYNTHASE, CHLOROPLASTIC"/>
    <property type="match status" value="1"/>
</dbReference>
<keyword evidence="7" id="KW-0808">Transferase</keyword>
<dbReference type="CDD" id="cd13961">
    <property type="entry name" value="PT_UbiA_DGGGPS"/>
    <property type="match status" value="1"/>
</dbReference>
<dbReference type="RefSeq" id="WP_163285352.1">
    <property type="nucleotide sequence ID" value="NZ_JAAGVY010000017.1"/>
</dbReference>
<dbReference type="EMBL" id="JAAGVY010000017">
    <property type="protein sequence ID" value="NEN23961.1"/>
    <property type="molecule type" value="Genomic_DNA"/>
</dbReference>
<dbReference type="Gene3D" id="1.10.357.140">
    <property type="entry name" value="UbiA prenyltransferase"/>
    <property type="match status" value="1"/>
</dbReference>
<evidence type="ECO:0000256" key="3">
    <source>
        <dbReference type="ARBA" id="ARBA00022692"/>
    </source>
</evidence>
<dbReference type="PANTHER" id="PTHR42723">
    <property type="entry name" value="CHLOROPHYLL SYNTHASE"/>
    <property type="match status" value="1"/>
</dbReference>
<feature type="transmembrane region" description="Helical" evidence="6">
    <location>
        <begin position="12"/>
        <end position="29"/>
    </location>
</feature>
<sequence>MKNFLQFVKLTRPLNLFIIALTMWLMRYYVLRPMVEVNGLQLQLSHFNFFLLILSTVLIAAAGNVINDYFDQKTDRVNKPKDIIVGVHVKRRVAMVVHQIFNLLGLALAVFVAWRIGMWKLSILSFFAAGSLWFYSVQFKKDLIIGNVIIAFLAGLVPLIVGIYEVPLLIKAYGKEVVEAYAISRPTEDPSDYFRYMFYFIFGYSVFAFILNLIREIQKDMADIKGDIRIKARTIPIVYGLKKTKIITAILIVGTMISLVFLQQKVVSDKYSFIYLIVAILIPLAISLWYNHRAVKRPQFVKAGNFLKLAMLGGVLYSIVHYYIYYAADLV</sequence>
<feature type="transmembrane region" description="Helical" evidence="6">
    <location>
        <begin position="303"/>
        <end position="325"/>
    </location>
</feature>
<comment type="caution">
    <text evidence="7">The sequence shown here is derived from an EMBL/GenBank/DDBJ whole genome shotgun (WGS) entry which is preliminary data.</text>
</comment>